<dbReference type="Proteomes" id="UP000032233">
    <property type="component" value="Unassembled WGS sequence"/>
</dbReference>
<dbReference type="RefSeq" id="WP_044350460.1">
    <property type="nucleotide sequence ID" value="NZ_AZAC01000029.1"/>
</dbReference>
<proteinExistence type="predicted"/>
<organism evidence="2 3">
    <name type="scientific">Dethiosulfatarculus sandiegensis</name>
    <dbReference type="NCBI Taxonomy" id="1429043"/>
    <lineage>
        <taxon>Bacteria</taxon>
        <taxon>Pseudomonadati</taxon>
        <taxon>Thermodesulfobacteriota</taxon>
        <taxon>Desulfarculia</taxon>
        <taxon>Desulfarculales</taxon>
        <taxon>Desulfarculaceae</taxon>
        <taxon>Dethiosulfatarculus</taxon>
    </lineage>
</organism>
<dbReference type="OrthoDB" id="5523675at2"/>
<dbReference type="InterPro" id="IPR058493">
    <property type="entry name" value="DUF8180"/>
</dbReference>
<feature type="domain" description="DUF8180" evidence="1">
    <location>
        <begin position="9"/>
        <end position="64"/>
    </location>
</feature>
<protein>
    <recommendedName>
        <fullName evidence="1">DUF8180 domain-containing protein</fullName>
    </recommendedName>
</protein>
<name>A0A0D2JSY4_9BACT</name>
<keyword evidence="3" id="KW-1185">Reference proteome</keyword>
<evidence type="ECO:0000313" key="3">
    <source>
        <dbReference type="Proteomes" id="UP000032233"/>
    </source>
</evidence>
<dbReference type="EMBL" id="AZAC01000029">
    <property type="protein sequence ID" value="KIX12575.1"/>
    <property type="molecule type" value="Genomic_DNA"/>
</dbReference>
<accession>A0A0D2JSY4</accession>
<comment type="caution">
    <text evidence="2">The sequence shown here is derived from an EMBL/GenBank/DDBJ whole genome shotgun (WGS) entry which is preliminary data.</text>
</comment>
<evidence type="ECO:0000259" key="1">
    <source>
        <dbReference type="Pfam" id="PF26551"/>
    </source>
</evidence>
<reference evidence="2 3" key="1">
    <citation type="submission" date="2013-11" db="EMBL/GenBank/DDBJ databases">
        <title>Metagenomic analysis of a methanogenic consortium involved in long chain n-alkane degradation.</title>
        <authorList>
            <person name="Davidova I.A."/>
            <person name="Callaghan A.V."/>
            <person name="Wawrik B."/>
            <person name="Pruitt S."/>
            <person name="Marks C."/>
            <person name="Duncan K.E."/>
            <person name="Suflita J.M."/>
        </authorList>
    </citation>
    <scope>NUCLEOTIDE SEQUENCE [LARGE SCALE GENOMIC DNA]</scope>
    <source>
        <strain evidence="2 3">SPR</strain>
    </source>
</reference>
<dbReference type="InParanoid" id="A0A0D2JSY4"/>
<gene>
    <name evidence="2" type="ORF">X474_18395</name>
</gene>
<dbReference type="Pfam" id="PF26551">
    <property type="entry name" value="DUF8180"/>
    <property type="match status" value="1"/>
</dbReference>
<sequence>MDTLEKALIRLDHWIHHNEHHQEEYELFADQLDKEGKKECGDMVRKAAELTSQGTDALRKALEILK</sequence>
<evidence type="ECO:0000313" key="2">
    <source>
        <dbReference type="EMBL" id="KIX12575.1"/>
    </source>
</evidence>
<dbReference type="AlphaFoldDB" id="A0A0D2JSY4"/>